<name>A0A0M3I5W3_ASCLU</name>
<protein>
    <submittedName>
        <fullName evidence="2">Uncharacterized protein</fullName>
    </submittedName>
</protein>
<proteinExistence type="predicted"/>
<evidence type="ECO:0000313" key="1">
    <source>
        <dbReference type="Proteomes" id="UP000036681"/>
    </source>
</evidence>
<dbReference type="AlphaFoldDB" id="A0A0M3I5W3"/>
<organism evidence="1 2">
    <name type="scientific">Ascaris lumbricoides</name>
    <name type="common">Giant roundworm</name>
    <dbReference type="NCBI Taxonomy" id="6252"/>
    <lineage>
        <taxon>Eukaryota</taxon>
        <taxon>Metazoa</taxon>
        <taxon>Ecdysozoa</taxon>
        <taxon>Nematoda</taxon>
        <taxon>Chromadorea</taxon>
        <taxon>Rhabditida</taxon>
        <taxon>Spirurina</taxon>
        <taxon>Ascaridomorpha</taxon>
        <taxon>Ascaridoidea</taxon>
        <taxon>Ascarididae</taxon>
        <taxon>Ascaris</taxon>
    </lineage>
</organism>
<dbReference type="Proteomes" id="UP000036681">
    <property type="component" value="Unplaced"/>
</dbReference>
<reference evidence="2" key="1">
    <citation type="submission" date="2017-02" db="UniProtKB">
        <authorList>
            <consortium name="WormBaseParasite"/>
        </authorList>
    </citation>
    <scope>IDENTIFICATION</scope>
</reference>
<keyword evidence="1" id="KW-1185">Reference proteome</keyword>
<dbReference type="WBParaSite" id="ALUE_0001237601-mRNA-1">
    <property type="protein sequence ID" value="ALUE_0001237601-mRNA-1"/>
    <property type="gene ID" value="ALUE_0001237601"/>
</dbReference>
<evidence type="ECO:0000313" key="2">
    <source>
        <dbReference type="WBParaSite" id="ALUE_0001237601-mRNA-1"/>
    </source>
</evidence>
<sequence>MELRINNPGDINNPRLNSVTFESQSTYLACCTSSTSPSSAKFNCLYHLSPFGSKHIFTTGTLENLQTFHLILTQQNFQENASKQFKQTMTFSSGTTSSSRLKIPSFIYVYFNPSKWENTQK</sequence>
<accession>A0A0M3I5W3</accession>